<evidence type="ECO:0000313" key="1">
    <source>
        <dbReference type="EMBL" id="KKK74563.1"/>
    </source>
</evidence>
<reference evidence="1" key="1">
    <citation type="journal article" date="2015" name="Nature">
        <title>Complex archaea that bridge the gap between prokaryotes and eukaryotes.</title>
        <authorList>
            <person name="Spang A."/>
            <person name="Saw J.H."/>
            <person name="Jorgensen S.L."/>
            <person name="Zaremba-Niedzwiedzka K."/>
            <person name="Martijn J."/>
            <person name="Lind A.E."/>
            <person name="van Eijk R."/>
            <person name="Schleper C."/>
            <person name="Guy L."/>
            <person name="Ettema T.J."/>
        </authorList>
    </citation>
    <scope>NUCLEOTIDE SEQUENCE</scope>
</reference>
<organism evidence="1">
    <name type="scientific">marine sediment metagenome</name>
    <dbReference type="NCBI Taxonomy" id="412755"/>
    <lineage>
        <taxon>unclassified sequences</taxon>
        <taxon>metagenomes</taxon>
        <taxon>ecological metagenomes</taxon>
    </lineage>
</organism>
<dbReference type="EMBL" id="LAZR01056259">
    <property type="protein sequence ID" value="KKK74563.1"/>
    <property type="molecule type" value="Genomic_DNA"/>
</dbReference>
<proteinExistence type="predicted"/>
<dbReference type="AlphaFoldDB" id="A0A0F8XZY1"/>
<name>A0A0F8XZY1_9ZZZZ</name>
<gene>
    <name evidence="1" type="ORF">LCGC14_2882500</name>
</gene>
<sequence length="77" mass="8432">MPLIENDVGLRPQGVTTRITVVGVGRCSPGIRSVSRVWKGEVTPSRVADHIIPLSEWPQDRIEDAWELENGAGICIP</sequence>
<comment type="caution">
    <text evidence="1">The sequence shown here is derived from an EMBL/GenBank/DDBJ whole genome shotgun (WGS) entry which is preliminary data.</text>
</comment>
<protein>
    <submittedName>
        <fullName evidence="1">Uncharacterized protein</fullName>
    </submittedName>
</protein>
<accession>A0A0F8XZY1</accession>
<feature type="non-terminal residue" evidence="1">
    <location>
        <position position="77"/>
    </location>
</feature>